<dbReference type="Pfam" id="PF02591">
    <property type="entry name" value="Zn_ribbon_9"/>
    <property type="match status" value="1"/>
</dbReference>
<dbReference type="Gene3D" id="1.10.287.1490">
    <property type="match status" value="1"/>
</dbReference>
<feature type="domain" description="C4-type zinc ribbon" evidence="2">
    <location>
        <begin position="199"/>
        <end position="230"/>
    </location>
</feature>
<protein>
    <submittedName>
        <fullName evidence="3">DNA-binding protein</fullName>
    </submittedName>
</protein>
<evidence type="ECO:0000313" key="3">
    <source>
        <dbReference type="EMBL" id="GHC10817.1"/>
    </source>
</evidence>
<reference evidence="3" key="2">
    <citation type="submission" date="2020-09" db="EMBL/GenBank/DDBJ databases">
        <authorList>
            <person name="Sun Q."/>
            <person name="Kim S."/>
        </authorList>
    </citation>
    <scope>NUCLEOTIDE SEQUENCE</scope>
    <source>
        <strain evidence="3">KCTC 12870</strain>
    </source>
</reference>
<keyword evidence="1" id="KW-0175">Coiled coil</keyword>
<name>A0A8J3DEE5_9BACT</name>
<dbReference type="AlphaFoldDB" id="A0A8J3DEE5"/>
<dbReference type="InterPro" id="IPR052376">
    <property type="entry name" value="Oxidative_Scav/Glycosyltrans"/>
</dbReference>
<dbReference type="GO" id="GO:0003677">
    <property type="term" value="F:DNA binding"/>
    <property type="evidence" value="ECO:0007669"/>
    <property type="project" value="UniProtKB-KW"/>
</dbReference>
<keyword evidence="4" id="KW-1185">Reference proteome</keyword>
<evidence type="ECO:0000259" key="2">
    <source>
        <dbReference type="Pfam" id="PF02591"/>
    </source>
</evidence>
<evidence type="ECO:0000313" key="4">
    <source>
        <dbReference type="Proteomes" id="UP000642829"/>
    </source>
</evidence>
<evidence type="ECO:0000256" key="1">
    <source>
        <dbReference type="SAM" id="Coils"/>
    </source>
</evidence>
<dbReference type="RefSeq" id="WP_189516729.1">
    <property type="nucleotide sequence ID" value="NZ_BMXG01000024.1"/>
</dbReference>
<comment type="caution">
    <text evidence="3">The sequence shown here is derived from an EMBL/GenBank/DDBJ whole genome shotgun (WGS) entry which is preliminary data.</text>
</comment>
<keyword evidence="3" id="KW-0238">DNA-binding</keyword>
<feature type="coiled-coil region" evidence="1">
    <location>
        <begin position="30"/>
        <end position="170"/>
    </location>
</feature>
<sequence length="235" mass="26987">MDPEIEQLLILQERDTRLYNIENSLKSIPVELAKNERKIVEEEAAIAAARLALQELEVRRKDLDNDVKSAEEQVIKYKNQQIQVKKNEEYQALTHEIELTEAKIGDLEEAEIGLLLEIDEGTAKFAAEKAEREERIQLFRDEIETLQDREQTLKSEITAVQAEVADAQKNCSELYLASYDRVKRRRARPPHVSAIEEHKCGGCHLKVSSEVESATRHKDGPVHCDSCGRVVYWEH</sequence>
<dbReference type="Proteomes" id="UP000642829">
    <property type="component" value="Unassembled WGS sequence"/>
</dbReference>
<gene>
    <name evidence="3" type="ORF">GCM10007047_30200</name>
</gene>
<reference evidence="3" key="1">
    <citation type="journal article" date="2014" name="Int. J. Syst. Evol. Microbiol.">
        <title>Complete genome sequence of Corynebacterium casei LMG S-19264T (=DSM 44701T), isolated from a smear-ripened cheese.</title>
        <authorList>
            <consortium name="US DOE Joint Genome Institute (JGI-PGF)"/>
            <person name="Walter F."/>
            <person name="Albersmeier A."/>
            <person name="Kalinowski J."/>
            <person name="Ruckert C."/>
        </authorList>
    </citation>
    <scope>NUCLEOTIDE SEQUENCE</scope>
    <source>
        <strain evidence="3">KCTC 12870</strain>
    </source>
</reference>
<dbReference type="EMBL" id="BMXG01000024">
    <property type="protein sequence ID" value="GHC10817.1"/>
    <property type="molecule type" value="Genomic_DNA"/>
</dbReference>
<proteinExistence type="predicted"/>
<dbReference type="InterPro" id="IPR003743">
    <property type="entry name" value="Zf-RING_7"/>
</dbReference>
<accession>A0A8J3DEE5</accession>
<organism evidence="3 4">
    <name type="scientific">Cerasicoccus arenae</name>
    <dbReference type="NCBI Taxonomy" id="424488"/>
    <lineage>
        <taxon>Bacteria</taxon>
        <taxon>Pseudomonadati</taxon>
        <taxon>Verrucomicrobiota</taxon>
        <taxon>Opitutia</taxon>
        <taxon>Puniceicoccales</taxon>
        <taxon>Cerasicoccaceae</taxon>
        <taxon>Cerasicoccus</taxon>
    </lineage>
</organism>
<dbReference type="PANTHER" id="PTHR39082">
    <property type="entry name" value="PHOSPHOLIPASE C-BETA-2-RELATED"/>
    <property type="match status" value="1"/>
</dbReference>
<dbReference type="PANTHER" id="PTHR39082:SF1">
    <property type="entry name" value="SCAVENGER RECEPTOR CLASS A MEMBER 3"/>
    <property type="match status" value="1"/>
</dbReference>